<dbReference type="AlphaFoldDB" id="A0A090KZK3"/>
<accession>A0A090KZK3</accession>
<keyword evidence="1" id="KW-0479">Metal-binding</keyword>
<reference evidence="6" key="1">
    <citation type="submission" date="2014-09" db="EMBL/GenBank/DDBJ databases">
        <authorList>
            <person name="Martin A.A."/>
        </authorList>
    </citation>
    <scope>NUCLEOTIDE SEQUENCE</scope>
    <source>
        <strain evidence="6">ED321</strain>
    </source>
</reference>
<keyword evidence="6" id="KW-1185">Reference proteome</keyword>
<reference evidence="7" key="3">
    <citation type="submission" date="2020-12" db="UniProtKB">
        <authorList>
            <consortium name="WormBaseParasite"/>
        </authorList>
    </citation>
    <scope>IDENTIFICATION</scope>
</reference>
<dbReference type="PANTHER" id="PTHR10782:SF4">
    <property type="entry name" value="TONALLI, ISOFORM E"/>
    <property type="match status" value="1"/>
</dbReference>
<dbReference type="OrthoDB" id="5875376at2759"/>
<proteinExistence type="predicted"/>
<evidence type="ECO:0000256" key="2">
    <source>
        <dbReference type="ARBA" id="ARBA00022771"/>
    </source>
</evidence>
<evidence type="ECO:0000313" key="6">
    <source>
        <dbReference type="Proteomes" id="UP000035682"/>
    </source>
</evidence>
<evidence type="ECO:0000259" key="4">
    <source>
        <dbReference type="Pfam" id="PF02891"/>
    </source>
</evidence>
<dbReference type="WBParaSite" id="SRAE_0000040300.1">
    <property type="protein sequence ID" value="SRAE_0000040300.1"/>
    <property type="gene ID" value="WBGene00256147"/>
</dbReference>
<feature type="domain" description="SP-RING-type" evidence="4">
    <location>
        <begin position="301"/>
        <end position="341"/>
    </location>
</feature>
<dbReference type="GO" id="GO:0008270">
    <property type="term" value="F:zinc ion binding"/>
    <property type="evidence" value="ECO:0007669"/>
    <property type="project" value="UniProtKB-KW"/>
</dbReference>
<dbReference type="Pfam" id="PF02891">
    <property type="entry name" value="zf-MIZ"/>
    <property type="match status" value="1"/>
</dbReference>
<name>A0A090KZK3_STRRB</name>
<dbReference type="Proteomes" id="UP000035682">
    <property type="component" value="Unplaced"/>
</dbReference>
<dbReference type="WormBase" id="SRAE_0000040300">
    <property type="protein sequence ID" value="SRP10910"/>
    <property type="gene ID" value="WBGene00256147"/>
</dbReference>
<keyword evidence="2" id="KW-0863">Zinc-finger</keyword>
<dbReference type="RefSeq" id="XP_024500486.1">
    <property type="nucleotide sequence ID" value="XM_024646290.1"/>
</dbReference>
<protein>
    <submittedName>
        <fullName evidence="5 7">Zinc finger, MIZ-type domain-containing protein</fullName>
    </submittedName>
</protein>
<dbReference type="Gene3D" id="3.30.40.10">
    <property type="entry name" value="Zinc/RING finger domain, C3HC4 (zinc finger)"/>
    <property type="match status" value="1"/>
</dbReference>
<keyword evidence="3" id="KW-0862">Zinc</keyword>
<organism evidence="5">
    <name type="scientific">Strongyloides ratti</name>
    <name type="common">Parasitic roundworm</name>
    <dbReference type="NCBI Taxonomy" id="34506"/>
    <lineage>
        <taxon>Eukaryota</taxon>
        <taxon>Metazoa</taxon>
        <taxon>Ecdysozoa</taxon>
        <taxon>Nematoda</taxon>
        <taxon>Chromadorea</taxon>
        <taxon>Rhabditida</taxon>
        <taxon>Tylenchina</taxon>
        <taxon>Panagrolaimomorpha</taxon>
        <taxon>Strongyloidoidea</taxon>
        <taxon>Strongyloididae</taxon>
        <taxon>Strongyloides</taxon>
    </lineage>
</organism>
<dbReference type="InterPro" id="IPR004181">
    <property type="entry name" value="Znf_MIZ"/>
</dbReference>
<dbReference type="GO" id="GO:0016925">
    <property type="term" value="P:protein sumoylation"/>
    <property type="evidence" value="ECO:0007669"/>
    <property type="project" value="TreeGrafter"/>
</dbReference>
<dbReference type="GeneID" id="36373645"/>
<dbReference type="PANTHER" id="PTHR10782">
    <property type="entry name" value="ZINC FINGER MIZ DOMAIN-CONTAINING PROTEIN"/>
    <property type="match status" value="1"/>
</dbReference>
<evidence type="ECO:0000313" key="7">
    <source>
        <dbReference type="WBParaSite" id="SRAE_0000040300.1"/>
    </source>
</evidence>
<reference evidence="5" key="2">
    <citation type="submission" date="2014-09" db="EMBL/GenBank/DDBJ databases">
        <authorList>
            <person name="Aslett A.Martin."/>
        </authorList>
    </citation>
    <scope>NUCLEOTIDE SEQUENCE</scope>
    <source>
        <strain evidence="5">ED321 Heterogonic</strain>
    </source>
</reference>
<evidence type="ECO:0000256" key="1">
    <source>
        <dbReference type="ARBA" id="ARBA00022723"/>
    </source>
</evidence>
<evidence type="ECO:0000256" key="3">
    <source>
        <dbReference type="ARBA" id="ARBA00022833"/>
    </source>
</evidence>
<dbReference type="EMBL" id="LN609406">
    <property type="protein sequence ID" value="CEF61277.1"/>
    <property type="molecule type" value="Genomic_DNA"/>
</dbReference>
<dbReference type="GO" id="GO:0061665">
    <property type="term" value="F:SUMO ligase activity"/>
    <property type="evidence" value="ECO:0007669"/>
    <property type="project" value="TreeGrafter"/>
</dbReference>
<sequence length="409" mass="47600">MSSADIQRYSKLIQFTLNDKDIEIILNKLNQPINSISTFNRRKLLLLFNNSLDRNNIINIIVNQQAKSQKESSITYSDVSLPSNSNSNLVIKMKKLFFYRNFTALTNWETISCKHLSNSVNLINLSKTIMFNLPEKIKKNILGKDNNSCKNVILLRSVQINSDQNEYYDSYPTNLKLLLDKNDYSYLLPREIAKKIGNKKERANYPTSLNNLVLDKIKMDEKTSNISIVVSYNNKSMSDFEYSLQIVACEEVPEEEIIDEVLKRPKKTNMDFMEELKTYLISKGDVRVEKIRVILKDSIFLKLIEIPFRGKNCKHLMPDDLKSYIKINKIKEDWLCRICNESCNPDDIFIDQFYIDLLAKHPYATAVDIYENGNYEVVEESNFDKDSDDDTFIEEKKIKSKRCCLKTVG</sequence>
<dbReference type="CTD" id="36373645"/>
<evidence type="ECO:0000313" key="5">
    <source>
        <dbReference type="EMBL" id="CEF61277.1"/>
    </source>
</evidence>
<dbReference type="InterPro" id="IPR013083">
    <property type="entry name" value="Znf_RING/FYVE/PHD"/>
</dbReference>
<gene>
    <name evidence="5 7 8" type="ORF">SRAE_0000040300</name>
</gene>
<evidence type="ECO:0000313" key="8">
    <source>
        <dbReference type="WormBase" id="SRAE_0000040300"/>
    </source>
</evidence>
<dbReference type="GO" id="GO:0000785">
    <property type="term" value="C:chromatin"/>
    <property type="evidence" value="ECO:0007669"/>
    <property type="project" value="TreeGrafter"/>
</dbReference>